<evidence type="ECO:0000313" key="4">
    <source>
        <dbReference type="Proteomes" id="UP000093694"/>
    </source>
</evidence>
<proteinExistence type="predicted"/>
<comment type="caution">
    <text evidence="1">The sequence shown here is derived from an EMBL/GenBank/DDBJ whole genome shotgun (WGS) entry which is preliminary data.</text>
</comment>
<gene>
    <name evidence="2" type="ORF">CLCOS_08090</name>
    <name evidence="1" type="ORF">WX73_03655</name>
</gene>
<keyword evidence="4" id="KW-1185">Reference proteome</keyword>
<evidence type="ECO:0000313" key="2">
    <source>
        <dbReference type="EMBL" id="OBR96647.1"/>
    </source>
</evidence>
<organism evidence="1 3">
    <name type="scientific">Clostridium coskatii</name>
    <dbReference type="NCBI Taxonomy" id="1705578"/>
    <lineage>
        <taxon>Bacteria</taxon>
        <taxon>Bacillati</taxon>
        <taxon>Bacillota</taxon>
        <taxon>Clostridia</taxon>
        <taxon>Eubacteriales</taxon>
        <taxon>Clostridiaceae</taxon>
        <taxon>Clostridium</taxon>
    </lineage>
</organism>
<protein>
    <submittedName>
        <fullName evidence="1">Uncharacterized protein</fullName>
    </submittedName>
</protein>
<evidence type="ECO:0000313" key="1">
    <source>
        <dbReference type="EMBL" id="OAA94085.1"/>
    </source>
</evidence>
<dbReference type="Proteomes" id="UP000093694">
    <property type="component" value="Unassembled WGS sequence"/>
</dbReference>
<dbReference type="EMBL" id="LROR01000032">
    <property type="protein sequence ID" value="OBR96647.1"/>
    <property type="molecule type" value="Genomic_DNA"/>
</dbReference>
<accession>A0A162JEM1</accession>
<dbReference type="PATRIC" id="fig|1705578.3.peg.3649"/>
<reference evidence="1 3" key="1">
    <citation type="journal article" date="2015" name="Biotechnol. Bioeng.">
        <title>Genome sequence and phenotypic characterization of Caulobacter segnis.</title>
        <authorList>
            <person name="Patel S."/>
            <person name="Fletcher B."/>
            <person name="Scott D.C."/>
            <person name="Ely B."/>
        </authorList>
    </citation>
    <scope>NUCLEOTIDE SEQUENCE [LARGE SCALE GENOMIC DNA]</scope>
    <source>
        <strain evidence="1 3">PS02</strain>
    </source>
</reference>
<dbReference type="AlphaFoldDB" id="A0A162JEM1"/>
<sequence>MNDIESILKSIGAPIKHLFYTGREDPYITYQFYNEYGKVFAEDKEVVTAYSVQINIFTKGKLEDLYKQVLDLMIVAGWCRTYATEDYETDTKLNHKIIRFKYTEEH</sequence>
<dbReference type="Proteomes" id="UP000077384">
    <property type="component" value="Unassembled WGS sequence"/>
</dbReference>
<name>A0A162JEM1_9CLOT</name>
<reference evidence="2 4" key="2">
    <citation type="journal article" date="2016" name="Front. Microbiol.">
        <title>Industrial Acetogenic Biocatalysts: A Comparative Metabolic and Genomic Analysis.</title>
        <authorList>
            <person name="Bengelsdorf F."/>
            <person name="Poehlein A."/>
            <person name="Sonja S."/>
            <person name="Erz C."/>
            <person name="Hummel T."/>
            <person name="Hoffmeister S."/>
            <person name="Daniel R."/>
            <person name="Durre P."/>
        </authorList>
    </citation>
    <scope>NUCLEOTIDE SEQUENCE [LARGE SCALE GENOMIC DNA]</scope>
    <source>
        <strain evidence="2 4">PTA-10522</strain>
    </source>
</reference>
<evidence type="ECO:0000313" key="3">
    <source>
        <dbReference type="Proteomes" id="UP000077384"/>
    </source>
</evidence>
<dbReference type="EMBL" id="LITQ01000008">
    <property type="protein sequence ID" value="OAA94085.1"/>
    <property type="molecule type" value="Genomic_DNA"/>
</dbReference>
<dbReference type="RefSeq" id="WP_063600474.1">
    <property type="nucleotide sequence ID" value="NZ_LITQ01000008.1"/>
</dbReference>